<dbReference type="InterPro" id="IPR029044">
    <property type="entry name" value="Nucleotide-diphossugar_trans"/>
</dbReference>
<protein>
    <submittedName>
        <fullName evidence="2">Glycosyltransferase</fullName>
    </submittedName>
</protein>
<organism evidence="2 3">
    <name type="scientific">Paenibacillus lautus</name>
    <name type="common">Bacillus lautus</name>
    <dbReference type="NCBI Taxonomy" id="1401"/>
    <lineage>
        <taxon>Bacteria</taxon>
        <taxon>Bacillati</taxon>
        <taxon>Bacillota</taxon>
        <taxon>Bacilli</taxon>
        <taxon>Bacillales</taxon>
        <taxon>Paenibacillaceae</taxon>
        <taxon>Paenibacillus</taxon>
    </lineage>
</organism>
<evidence type="ECO:0000313" key="2">
    <source>
        <dbReference type="EMBL" id="AYB43312.1"/>
    </source>
</evidence>
<dbReference type="AlphaFoldDB" id="A0A385TKZ3"/>
<reference evidence="2 3" key="1">
    <citation type="submission" date="2018-09" db="EMBL/GenBank/DDBJ databases">
        <title>Genome Sequence of Paenibacillus lautus Strain E7593-69, Azo Dye-Degrading Bacteria, Isolated from Commercial Tattoo Inks.</title>
        <authorList>
            <person name="Nho S.W."/>
            <person name="Kim S.-J."/>
            <person name="Kweon O."/>
            <person name="Cerniglia C.E."/>
        </authorList>
    </citation>
    <scope>NUCLEOTIDE SEQUENCE [LARGE SCALE GENOMIC DNA]</scope>
    <source>
        <strain evidence="2 3">E7593-69</strain>
    </source>
</reference>
<evidence type="ECO:0000259" key="1">
    <source>
        <dbReference type="Pfam" id="PF00535"/>
    </source>
</evidence>
<dbReference type="EMBL" id="CP032412">
    <property type="protein sequence ID" value="AYB43312.1"/>
    <property type="molecule type" value="Genomic_DNA"/>
</dbReference>
<dbReference type="Proteomes" id="UP000266552">
    <property type="component" value="Chromosome"/>
</dbReference>
<keyword evidence="3" id="KW-1185">Reference proteome</keyword>
<gene>
    <name evidence="2" type="ORF">D5F53_08470</name>
</gene>
<accession>A0A385TKZ3</accession>
<name>A0A385TKZ3_PAELA</name>
<dbReference type="SUPFAM" id="SSF53448">
    <property type="entry name" value="Nucleotide-diphospho-sugar transferases"/>
    <property type="match status" value="2"/>
</dbReference>
<dbReference type="GO" id="GO:0016740">
    <property type="term" value="F:transferase activity"/>
    <property type="evidence" value="ECO:0007669"/>
    <property type="project" value="UniProtKB-KW"/>
</dbReference>
<dbReference type="Pfam" id="PF00535">
    <property type="entry name" value="Glycos_transf_2"/>
    <property type="match status" value="1"/>
</dbReference>
<dbReference type="InterPro" id="IPR001173">
    <property type="entry name" value="Glyco_trans_2-like"/>
</dbReference>
<evidence type="ECO:0000313" key="3">
    <source>
        <dbReference type="Proteomes" id="UP000266552"/>
    </source>
</evidence>
<sequence>MTAQERRRVLIGSPIRQKPEILDHFLTSLLRLEQNSLELCYFFIDDNNDELSSARLSRFMKEVNRVVIHSAHAPDDHEYIRDETTHYWNERLIWKVADYKNKIIQYALDLRFDYLFLVDSDLLLAPQTLIHLIATDKEIISEIFWTRWQPDSRPHPQVWLKDEYIQYEQQAGETLDEAQKEQRYQQFVSRLMEPGVYEVGGLGACTLISRRALVRGVNFKPIYNLSFWGEDRHFSIRAAALGFTLYVDTHYPAYHIYRESDLRHAGLFLQATDKATSIPEVVRSCFEERDEGCLSQMDANRRTARPSLTLTMVLKNESNRYLRQALERHRDYIDQAVIIDDASTDNTLDVCMEVLKGIPLRLISNEASLFHNEVELRKQQWRETLNVHPEWILNLDADEWFESSFTAELPSMLEQNEFDLYCFRLYDFWNETHYRDDEFWSSHKTYRPFLLRYRPEMKYCWKETAQHCGRFPANVFDLPHHLSALRLKHYGWAKPEYRLEKLKRYRQLDPEAEFGWKEQYDSILEESPALVEWME</sequence>
<dbReference type="Gene3D" id="3.90.550.10">
    <property type="entry name" value="Spore Coat Polysaccharide Biosynthesis Protein SpsA, Chain A"/>
    <property type="match status" value="2"/>
</dbReference>
<keyword evidence="2" id="KW-0808">Transferase</keyword>
<feature type="domain" description="Glycosyltransferase 2-like" evidence="1">
    <location>
        <begin position="312"/>
        <end position="448"/>
    </location>
</feature>
<dbReference type="KEGG" id="plw:D5F53_08470"/>
<proteinExistence type="predicted"/>
<dbReference type="RefSeq" id="WP_119847332.1">
    <property type="nucleotide sequence ID" value="NZ_CP032412.1"/>
</dbReference>